<dbReference type="Proteomes" id="UP001054837">
    <property type="component" value="Unassembled WGS sequence"/>
</dbReference>
<keyword evidence="3" id="KW-1185">Reference proteome</keyword>
<evidence type="ECO:0000313" key="2">
    <source>
        <dbReference type="EMBL" id="GIY41153.1"/>
    </source>
</evidence>
<dbReference type="AlphaFoldDB" id="A0AAV4T3C4"/>
<name>A0AAV4T3C4_9ARAC</name>
<sequence>MINHPPPFYASIHDRRKSTRIQCALQGSKTRKLEEGDEVFAPMEWLGPFHHFPTPLIAGAGARALEWGVLPEQTALRCGGRARLTFLQGPNPPSSSVPEPKLKAKQNGRWLTGGRGERTDGGPSPL</sequence>
<dbReference type="EMBL" id="BPLQ01009034">
    <property type="protein sequence ID" value="GIY41153.1"/>
    <property type="molecule type" value="Genomic_DNA"/>
</dbReference>
<protein>
    <submittedName>
        <fullName evidence="2">Uncharacterized protein</fullName>
    </submittedName>
</protein>
<accession>A0AAV4T3C4</accession>
<evidence type="ECO:0000256" key="1">
    <source>
        <dbReference type="SAM" id="MobiDB-lite"/>
    </source>
</evidence>
<feature type="region of interest" description="Disordered" evidence="1">
    <location>
        <begin position="86"/>
        <end position="126"/>
    </location>
</feature>
<organism evidence="2 3">
    <name type="scientific">Caerostris darwini</name>
    <dbReference type="NCBI Taxonomy" id="1538125"/>
    <lineage>
        <taxon>Eukaryota</taxon>
        <taxon>Metazoa</taxon>
        <taxon>Ecdysozoa</taxon>
        <taxon>Arthropoda</taxon>
        <taxon>Chelicerata</taxon>
        <taxon>Arachnida</taxon>
        <taxon>Araneae</taxon>
        <taxon>Araneomorphae</taxon>
        <taxon>Entelegynae</taxon>
        <taxon>Araneoidea</taxon>
        <taxon>Araneidae</taxon>
        <taxon>Caerostris</taxon>
    </lineage>
</organism>
<evidence type="ECO:0000313" key="3">
    <source>
        <dbReference type="Proteomes" id="UP001054837"/>
    </source>
</evidence>
<comment type="caution">
    <text evidence="2">The sequence shown here is derived from an EMBL/GenBank/DDBJ whole genome shotgun (WGS) entry which is preliminary data.</text>
</comment>
<reference evidence="2 3" key="1">
    <citation type="submission" date="2021-06" db="EMBL/GenBank/DDBJ databases">
        <title>Caerostris darwini draft genome.</title>
        <authorList>
            <person name="Kono N."/>
            <person name="Arakawa K."/>
        </authorList>
    </citation>
    <scope>NUCLEOTIDE SEQUENCE [LARGE SCALE GENOMIC DNA]</scope>
</reference>
<gene>
    <name evidence="2" type="ORF">CDAR_603811</name>
</gene>
<proteinExistence type="predicted"/>